<dbReference type="PANTHER" id="PTHR30634">
    <property type="entry name" value="OUTER MEMBRANE LOLAB LIPOPROTEIN INSERTION APPARATUS"/>
    <property type="match status" value="1"/>
</dbReference>
<evidence type="ECO:0000313" key="3">
    <source>
        <dbReference type="Proteomes" id="UP000011988"/>
    </source>
</evidence>
<dbReference type="InterPro" id="IPR036930">
    <property type="entry name" value="WGR_dom_sf"/>
</dbReference>
<dbReference type="InterPro" id="IPR049809">
    <property type="entry name" value="YehF/YfeS-like_WGR"/>
</dbReference>
<dbReference type="CDD" id="cd07996">
    <property type="entry name" value="WGR_MMR_like"/>
    <property type="match status" value="1"/>
</dbReference>
<dbReference type="SMART" id="SM00773">
    <property type="entry name" value="WGR"/>
    <property type="match status" value="1"/>
</dbReference>
<sequence length="280" mass="31763">MKHYLTFKDDKSDKFWQIEVSEDSFTVTYGKTGSSGQTQTKSFDDEEECLKEAKKLLAEKLKKGYIEGEAQTSSAGSASGRANSEIEERVEELKTAVSQLPELASFLEQLSALPWAEYEKQLFKNCIEAFQFAKEEMDEDDGERLTGFVAECGNQNFREAGIDCSEFYFGIGEDDEYFEEGPTVGGFTLHEPGRIMSDAYDTLGYQDKSFRLLRDYIWNLVGRTMGRAVSLAVKDKSFKKLKTVKNFKVYVCEHDGWACSMDPEGLVFGKNEENDEDDDE</sequence>
<gene>
    <name evidence="2" type="ORF">LEP1GSC194_0159</name>
</gene>
<dbReference type="Pfam" id="PF05406">
    <property type="entry name" value="WGR"/>
    <property type="match status" value="1"/>
</dbReference>
<proteinExistence type="predicted"/>
<dbReference type="EMBL" id="ANIK01000056">
    <property type="protein sequence ID" value="EMJ94158.1"/>
    <property type="molecule type" value="Genomic_DNA"/>
</dbReference>
<evidence type="ECO:0000313" key="2">
    <source>
        <dbReference type="EMBL" id="EMJ94158.1"/>
    </source>
</evidence>
<dbReference type="PROSITE" id="PS51977">
    <property type="entry name" value="WGR"/>
    <property type="match status" value="1"/>
</dbReference>
<accession>M6CYZ7</accession>
<dbReference type="InterPro" id="IPR008893">
    <property type="entry name" value="WGR_domain"/>
</dbReference>
<dbReference type="Gene3D" id="2.20.140.10">
    <property type="entry name" value="WGR domain"/>
    <property type="match status" value="1"/>
</dbReference>
<dbReference type="AlphaFoldDB" id="M6CYZ7"/>
<dbReference type="Proteomes" id="UP000011988">
    <property type="component" value="Unassembled WGS sequence"/>
</dbReference>
<evidence type="ECO:0000259" key="1">
    <source>
        <dbReference type="PROSITE" id="PS51977"/>
    </source>
</evidence>
<name>M6CYZ7_9LEPT</name>
<dbReference type="OrthoDB" id="343171at2"/>
<reference evidence="2 3" key="1">
    <citation type="submission" date="2013-01" db="EMBL/GenBank/DDBJ databases">
        <authorList>
            <person name="Harkins D.M."/>
            <person name="Durkin A.S."/>
            <person name="Brinkac L.M."/>
            <person name="Haft D.H."/>
            <person name="Selengut J.D."/>
            <person name="Sanka R."/>
            <person name="DePew J."/>
            <person name="Purushe J."/>
            <person name="Galloway R.L."/>
            <person name="Vinetz J.M."/>
            <person name="Sutton G.G."/>
            <person name="Nierman W.C."/>
            <person name="Fouts D.E."/>
        </authorList>
    </citation>
    <scope>NUCLEOTIDE SEQUENCE [LARGE SCALE GENOMIC DNA]</scope>
    <source>
        <strain evidence="2 3">79601</strain>
    </source>
</reference>
<dbReference type="PANTHER" id="PTHR30634:SF13">
    <property type="entry name" value="PROTEIN YEHF"/>
    <property type="match status" value="1"/>
</dbReference>
<feature type="domain" description="WGR" evidence="1">
    <location>
        <begin position="1"/>
        <end position="78"/>
    </location>
</feature>
<dbReference type="RefSeq" id="WP_020773843.1">
    <property type="nucleotide sequence ID" value="NZ_ANIK01000056.1"/>
</dbReference>
<protein>
    <submittedName>
        <fullName evidence="2">WGR domain protein</fullName>
    </submittedName>
</protein>
<dbReference type="SUPFAM" id="SSF142921">
    <property type="entry name" value="WGR domain-like"/>
    <property type="match status" value="1"/>
</dbReference>
<dbReference type="PATRIC" id="fig|1218565.3.peg.2675"/>
<comment type="caution">
    <text evidence="2">The sequence shown here is derived from an EMBL/GenBank/DDBJ whole genome shotgun (WGS) entry which is preliminary data.</text>
</comment>
<dbReference type="InterPro" id="IPR050458">
    <property type="entry name" value="LolB"/>
</dbReference>
<organism evidence="2 3">
    <name type="scientific">Leptospira alstonii serovar Sichuan str. 79601</name>
    <dbReference type="NCBI Taxonomy" id="1218565"/>
    <lineage>
        <taxon>Bacteria</taxon>
        <taxon>Pseudomonadati</taxon>
        <taxon>Spirochaetota</taxon>
        <taxon>Spirochaetia</taxon>
        <taxon>Leptospirales</taxon>
        <taxon>Leptospiraceae</taxon>
        <taxon>Leptospira</taxon>
    </lineage>
</organism>